<dbReference type="InterPro" id="IPR050087">
    <property type="entry name" value="AON_synthase_class-II"/>
</dbReference>
<evidence type="ECO:0000256" key="2">
    <source>
        <dbReference type="ARBA" id="ARBA00005189"/>
    </source>
</evidence>
<dbReference type="Proteomes" id="UP000480178">
    <property type="component" value="Chromosome"/>
</dbReference>
<dbReference type="SUPFAM" id="SSF53383">
    <property type="entry name" value="PLP-dependent transferases"/>
    <property type="match status" value="1"/>
</dbReference>
<dbReference type="InterPro" id="IPR016181">
    <property type="entry name" value="Acyl_CoA_acyltransferase"/>
</dbReference>
<gene>
    <name evidence="7" type="ORF">GXP67_09295</name>
</gene>
<evidence type="ECO:0000313" key="8">
    <source>
        <dbReference type="Proteomes" id="UP000480178"/>
    </source>
</evidence>
<dbReference type="InterPro" id="IPR015424">
    <property type="entry name" value="PyrdxlP-dep_Trfase"/>
</dbReference>
<dbReference type="InterPro" id="IPR004839">
    <property type="entry name" value="Aminotransferase_I/II_large"/>
</dbReference>
<dbReference type="InterPro" id="IPR015422">
    <property type="entry name" value="PyrdxlP-dep_Trfase_small"/>
</dbReference>
<comment type="pathway">
    <text evidence="2">Lipid metabolism.</text>
</comment>
<dbReference type="EMBL" id="CP048222">
    <property type="protein sequence ID" value="QHT66839.1"/>
    <property type="molecule type" value="Genomic_DNA"/>
</dbReference>
<evidence type="ECO:0000256" key="1">
    <source>
        <dbReference type="ARBA" id="ARBA00001933"/>
    </source>
</evidence>
<evidence type="ECO:0000259" key="6">
    <source>
        <dbReference type="Pfam" id="PF13480"/>
    </source>
</evidence>
<keyword evidence="8" id="KW-1185">Reference proteome</keyword>
<dbReference type="InterPro" id="IPR001917">
    <property type="entry name" value="Aminotrans_II_pyridoxalP_BS"/>
</dbReference>
<dbReference type="Gene3D" id="3.90.1150.10">
    <property type="entry name" value="Aspartate Aminotransferase, domain 1"/>
    <property type="match status" value="1"/>
</dbReference>
<dbReference type="SUPFAM" id="SSF55729">
    <property type="entry name" value="Acyl-CoA N-acyltransferases (Nat)"/>
    <property type="match status" value="1"/>
</dbReference>
<reference evidence="7 8" key="1">
    <citation type="submission" date="2020-01" db="EMBL/GenBank/DDBJ databases">
        <authorList>
            <person name="Kim M.K."/>
        </authorList>
    </citation>
    <scope>NUCLEOTIDE SEQUENCE [LARGE SCALE GENOMIC DNA]</scope>
    <source>
        <strain evidence="7 8">172606-1</strain>
    </source>
</reference>
<dbReference type="Pfam" id="PF13480">
    <property type="entry name" value="Acetyltransf_6"/>
    <property type="match status" value="1"/>
</dbReference>
<dbReference type="PANTHER" id="PTHR13693">
    <property type="entry name" value="CLASS II AMINOTRANSFERASE/8-AMINO-7-OXONONANOATE SYNTHASE"/>
    <property type="match status" value="1"/>
</dbReference>
<sequence length="809" mass="92487">MAKTRHNNLLDTIDEIITDAKNKGIVHLYTEDESFTGRKVQINGRDLYHFGTTGYLGLEQDIRLKEAAIDAIIKYGTQFPLSKTYLSFGIYKELEECLFKMYGHPVLVSKNSTLAHIGVIPSIVRDEDAVILDHQVHASAQNACQLLKPRGIHVDMIRHSNLQMLEDKIKEFSNKYNKIWYMVDGVYSMYGDCAPIPELIQLLEKYPKFHLYVDDVHGMSWAGKHGTGYVMGQVKKLHPKMVLVATLSKSFGASGGIIVFPDEELYRKVKTFGGPQTFSAQLEPPMVAAALASAKIHLSDEIYSMQQELATKINYCNLLLRQTDVPLVEENKCPVFFIGTGLPATGYNFVSRLMNEGFYVNLGVFPAVPVKNTGVRFTISRHNRIEDIEKLVDAIKYHYPKALAEENRTQNQVRKAFNLPLIQEKLLTTAVDTTLTLQHLTSIEAVDQKEWDSLFGRNGSFDWQGLQFMEKVFSNQEKPEDNWEFHYYIVRDCNQKPVMATFFTINLWKEDMLAPASVSQQLEEKRKTNPYHLTSPVVNMGSLLTEGEHLFIDKSNPQWKKAMLQVLDAVSVEQERTNASMIVLRDFEATDTDLKDFLIDQGYFKIDVPDTCIIENLAWNNTEEFLQTLSANARANVRKEALKYESLFEVEVKETVTQEEIAHFYTLYQQVKARNFDLNVFEYPQNLFAQMASNPKWEFIILKIKSAEGKSTPPVAVIFSYKGYGNNYCPVLLGMDYAYLESHNVYRQVLFQVVLRARQLDVKKVYLGLSASIEKRKFGATVIPKVAYIQTKDNFNMEVIGMMNVENKK</sequence>
<dbReference type="GO" id="GO:0030170">
    <property type="term" value="F:pyridoxal phosphate binding"/>
    <property type="evidence" value="ECO:0007669"/>
    <property type="project" value="InterPro"/>
</dbReference>
<evidence type="ECO:0000256" key="4">
    <source>
        <dbReference type="ARBA" id="ARBA00022898"/>
    </source>
</evidence>
<keyword evidence="4" id="KW-0663">Pyridoxal phosphate</keyword>
<dbReference type="AlphaFoldDB" id="A0A6C0GG04"/>
<feature type="domain" description="Aminotransferase class I/classII large" evidence="5">
    <location>
        <begin position="50"/>
        <end position="395"/>
    </location>
</feature>
<dbReference type="KEGG" id="rhoz:GXP67_09295"/>
<accession>A0A6C0GG04</accession>
<dbReference type="InterPro" id="IPR015421">
    <property type="entry name" value="PyrdxlP-dep_Trfase_major"/>
</dbReference>
<dbReference type="Gene3D" id="3.40.630.30">
    <property type="match status" value="1"/>
</dbReference>
<evidence type="ECO:0000313" key="7">
    <source>
        <dbReference type="EMBL" id="QHT66839.1"/>
    </source>
</evidence>
<dbReference type="Gene3D" id="3.40.640.10">
    <property type="entry name" value="Type I PLP-dependent aspartate aminotransferase-like (Major domain)"/>
    <property type="match status" value="1"/>
</dbReference>
<dbReference type="PANTHER" id="PTHR13693:SF3">
    <property type="entry name" value="LD36009P"/>
    <property type="match status" value="1"/>
</dbReference>
<dbReference type="RefSeq" id="WP_162442891.1">
    <property type="nucleotide sequence ID" value="NZ_CP048222.1"/>
</dbReference>
<keyword evidence="3 7" id="KW-0808">Transferase</keyword>
<protein>
    <submittedName>
        <fullName evidence="7">Aminotransferase class I/II-fold pyridoxal phosphate-dependent enzyme</fullName>
    </submittedName>
</protein>
<dbReference type="Pfam" id="PF00155">
    <property type="entry name" value="Aminotran_1_2"/>
    <property type="match status" value="1"/>
</dbReference>
<organism evidence="7 8">
    <name type="scientific">Rhodocytophaga rosea</name>
    <dbReference type="NCBI Taxonomy" id="2704465"/>
    <lineage>
        <taxon>Bacteria</taxon>
        <taxon>Pseudomonadati</taxon>
        <taxon>Bacteroidota</taxon>
        <taxon>Cytophagia</taxon>
        <taxon>Cytophagales</taxon>
        <taxon>Rhodocytophagaceae</taxon>
        <taxon>Rhodocytophaga</taxon>
    </lineage>
</organism>
<dbReference type="GO" id="GO:0008483">
    <property type="term" value="F:transaminase activity"/>
    <property type="evidence" value="ECO:0007669"/>
    <property type="project" value="UniProtKB-KW"/>
</dbReference>
<comment type="cofactor">
    <cofactor evidence="1">
        <name>pyridoxal 5'-phosphate</name>
        <dbReference type="ChEBI" id="CHEBI:597326"/>
    </cofactor>
</comment>
<keyword evidence="7" id="KW-0032">Aminotransferase</keyword>
<evidence type="ECO:0000256" key="3">
    <source>
        <dbReference type="ARBA" id="ARBA00022679"/>
    </source>
</evidence>
<dbReference type="InterPro" id="IPR038740">
    <property type="entry name" value="BioF2-like_GNAT_dom"/>
</dbReference>
<feature type="domain" description="BioF2-like acetyltransferase" evidence="6">
    <location>
        <begin position="632"/>
        <end position="773"/>
    </location>
</feature>
<dbReference type="PROSITE" id="PS00599">
    <property type="entry name" value="AA_TRANSFER_CLASS_2"/>
    <property type="match status" value="1"/>
</dbReference>
<evidence type="ECO:0000259" key="5">
    <source>
        <dbReference type="Pfam" id="PF00155"/>
    </source>
</evidence>
<name>A0A6C0GG04_9BACT</name>
<proteinExistence type="predicted"/>